<dbReference type="InterPro" id="IPR000595">
    <property type="entry name" value="cNMP-bd_dom"/>
</dbReference>
<dbReference type="PROSITE" id="PS00889">
    <property type="entry name" value="CNMP_BINDING_2"/>
    <property type="match status" value="1"/>
</dbReference>
<evidence type="ECO:0000313" key="8">
    <source>
        <dbReference type="EMBL" id="QEF97665.1"/>
    </source>
</evidence>
<keyword evidence="4 5" id="KW-0443">Lipid metabolism</keyword>
<feature type="domain" description="PNPLA" evidence="7">
    <location>
        <begin position="325"/>
        <end position="489"/>
    </location>
</feature>
<dbReference type="SUPFAM" id="SSF51206">
    <property type="entry name" value="cAMP-binding domain-like"/>
    <property type="match status" value="1"/>
</dbReference>
<feature type="active site" description="Nucleophile" evidence="5">
    <location>
        <position position="358"/>
    </location>
</feature>
<dbReference type="Gene3D" id="2.60.120.10">
    <property type="entry name" value="Jelly Rolls"/>
    <property type="match status" value="1"/>
</dbReference>
<feature type="short sequence motif" description="GXSXG" evidence="5">
    <location>
        <begin position="356"/>
        <end position="360"/>
    </location>
</feature>
<dbReference type="Proteomes" id="UP000321353">
    <property type="component" value="Chromosome"/>
</dbReference>
<feature type="short sequence motif" description="GXGXXG" evidence="5">
    <location>
        <begin position="329"/>
        <end position="334"/>
    </location>
</feature>
<keyword evidence="3 5" id="KW-0442">Lipid degradation</keyword>
<dbReference type="KEGG" id="smam:Mal15_17070"/>
<dbReference type="InterPro" id="IPR014710">
    <property type="entry name" value="RmlC-like_jellyroll"/>
</dbReference>
<dbReference type="PROSITE" id="PS00888">
    <property type="entry name" value="CNMP_BINDING_1"/>
    <property type="match status" value="1"/>
</dbReference>
<feature type="active site" description="Proton acceptor" evidence="5">
    <location>
        <position position="476"/>
    </location>
</feature>
<dbReference type="PROSITE" id="PS51635">
    <property type="entry name" value="PNPLA"/>
    <property type="match status" value="1"/>
</dbReference>
<evidence type="ECO:0000256" key="5">
    <source>
        <dbReference type="PROSITE-ProRule" id="PRU01161"/>
    </source>
</evidence>
<accession>A0A5B9MDW0</accession>
<dbReference type="EMBL" id="CP036264">
    <property type="protein sequence ID" value="QEF97665.1"/>
    <property type="molecule type" value="Genomic_DNA"/>
</dbReference>
<dbReference type="PRINTS" id="PR00103">
    <property type="entry name" value="CAMPKINASE"/>
</dbReference>
<feature type="domain" description="Cyclic nucleotide-binding" evidence="6">
    <location>
        <begin position="11"/>
        <end position="132"/>
    </location>
</feature>
<dbReference type="Pfam" id="PF00027">
    <property type="entry name" value="cNMP_binding"/>
    <property type="match status" value="1"/>
</dbReference>
<comment type="similarity">
    <text evidence="1">Belongs to the NTE family.</text>
</comment>
<dbReference type="InterPro" id="IPR018490">
    <property type="entry name" value="cNMP-bd_dom_sf"/>
</dbReference>
<evidence type="ECO:0000259" key="6">
    <source>
        <dbReference type="PROSITE" id="PS50042"/>
    </source>
</evidence>
<evidence type="ECO:0000259" key="7">
    <source>
        <dbReference type="PROSITE" id="PS51635"/>
    </source>
</evidence>
<dbReference type="InterPro" id="IPR050301">
    <property type="entry name" value="NTE"/>
</dbReference>
<organism evidence="8 9">
    <name type="scientific">Stieleria maiorica</name>
    <dbReference type="NCBI Taxonomy" id="2795974"/>
    <lineage>
        <taxon>Bacteria</taxon>
        <taxon>Pseudomonadati</taxon>
        <taxon>Planctomycetota</taxon>
        <taxon>Planctomycetia</taxon>
        <taxon>Pirellulales</taxon>
        <taxon>Pirellulaceae</taxon>
        <taxon>Stieleria</taxon>
    </lineage>
</organism>
<dbReference type="CDD" id="cd00038">
    <property type="entry name" value="CAP_ED"/>
    <property type="match status" value="1"/>
</dbReference>
<reference evidence="8 9" key="1">
    <citation type="submission" date="2019-02" db="EMBL/GenBank/DDBJ databases">
        <title>Planctomycetal bacteria perform biofilm scaping via a novel small molecule.</title>
        <authorList>
            <person name="Jeske O."/>
            <person name="Boedeker C."/>
            <person name="Wiegand S."/>
            <person name="Breitling P."/>
            <person name="Kallscheuer N."/>
            <person name="Jogler M."/>
            <person name="Rohde M."/>
            <person name="Petersen J."/>
            <person name="Medema M.H."/>
            <person name="Surup F."/>
            <person name="Jogler C."/>
        </authorList>
    </citation>
    <scope>NUCLEOTIDE SEQUENCE [LARGE SCALE GENOMIC DNA]</scope>
    <source>
        <strain evidence="8 9">Mal15</strain>
    </source>
</reference>
<proteinExistence type="inferred from homology"/>
<evidence type="ECO:0000256" key="3">
    <source>
        <dbReference type="ARBA" id="ARBA00022963"/>
    </source>
</evidence>
<dbReference type="Gene3D" id="3.40.1090.10">
    <property type="entry name" value="Cytosolic phospholipase A2 catalytic domain"/>
    <property type="match status" value="1"/>
</dbReference>
<dbReference type="InterPro" id="IPR018488">
    <property type="entry name" value="cNMP-bd_CS"/>
</dbReference>
<name>A0A5B9MDW0_9BACT</name>
<dbReference type="GO" id="GO:0004622">
    <property type="term" value="F:phosphatidylcholine lysophospholipase activity"/>
    <property type="evidence" value="ECO:0007669"/>
    <property type="project" value="UniProtKB-ARBA"/>
</dbReference>
<feature type="short sequence motif" description="DGA/G" evidence="5">
    <location>
        <begin position="476"/>
        <end position="478"/>
    </location>
</feature>
<dbReference type="PANTHER" id="PTHR14226">
    <property type="entry name" value="NEUROPATHY TARGET ESTERASE/SWISS CHEESE D.MELANOGASTER"/>
    <property type="match status" value="1"/>
</dbReference>
<dbReference type="PROSITE" id="PS50042">
    <property type="entry name" value="CNMP_BINDING_3"/>
    <property type="match status" value="1"/>
</dbReference>
<dbReference type="GO" id="GO:0016042">
    <property type="term" value="P:lipid catabolic process"/>
    <property type="evidence" value="ECO:0007669"/>
    <property type="project" value="UniProtKB-UniRule"/>
</dbReference>
<sequence>MDREQSVTRSLLMGLSNDGLENVLSAFQPRSFDAGATIIEIGEDGDELFLITAGKVRVWTGDGPAVAERTLGMMGAGDHFGESSVISGGPRTATVTAVTYVETLVLSGEDYRRLVKSYPQLLENLSRSLTKRLSMMNTAASSRAENKRGVHSLAVIVDHPSGWSLAEQLLGQLRCDQPLVQPLLVSDSELPFTPHDFDRDAVTVSVPDLGCTIAGRSKQALAVAIASGTQATAAAVRESNRVVFAVDAHRGLSDHAQSLLKSIPPHRRPIVALMFDSETRPRPMMDYPDLLAVRCEYRGQDRGAEFVAPSVIRLYRSLIGKRIGLALGGGGARGIAHIGVLEILQQHHVVFDSIAGTSAGAIVASAFGAGFSPWEIGDFFRKEMIPPRFLAARAATRRMFLLHSFRGGRFETKLRRYLDQMTFAQADLPLAITTLDLISGEQQIRRSGDLVQSVLQSINHPVFGRPIIHEGQMLVDGGVLMNVPASVLRSEGCDHVVSIDVGSTITTDFAKDRKGRLRPPSYLSTLLRTMDISRRHSSALHREESDLIIIPQTSAFRIEDFHAVDPLIEAGRRAGEKAVENVKRVIENLQPTDGVA</sequence>
<dbReference type="AlphaFoldDB" id="A0A5B9MDW0"/>
<keyword evidence="9" id="KW-1185">Reference proteome</keyword>
<dbReference type="InterPro" id="IPR002641">
    <property type="entry name" value="PNPLA_dom"/>
</dbReference>
<dbReference type="PANTHER" id="PTHR14226:SF76">
    <property type="entry name" value="NTE FAMILY PROTEIN RSSA"/>
    <property type="match status" value="1"/>
</dbReference>
<dbReference type="RefSeq" id="WP_147867314.1">
    <property type="nucleotide sequence ID" value="NZ_CP036264.1"/>
</dbReference>
<keyword evidence="2 5" id="KW-0378">Hydrolase</keyword>
<dbReference type="Pfam" id="PF01734">
    <property type="entry name" value="Patatin"/>
    <property type="match status" value="1"/>
</dbReference>
<dbReference type="SUPFAM" id="SSF52151">
    <property type="entry name" value="FabD/lysophospholipase-like"/>
    <property type="match status" value="1"/>
</dbReference>
<evidence type="ECO:0000313" key="9">
    <source>
        <dbReference type="Proteomes" id="UP000321353"/>
    </source>
</evidence>
<evidence type="ECO:0000256" key="4">
    <source>
        <dbReference type="ARBA" id="ARBA00023098"/>
    </source>
</evidence>
<gene>
    <name evidence="8" type="primary">rssA_1</name>
    <name evidence="8" type="ORF">Mal15_17070</name>
</gene>
<evidence type="ECO:0000256" key="2">
    <source>
        <dbReference type="ARBA" id="ARBA00022801"/>
    </source>
</evidence>
<protein>
    <submittedName>
        <fullName evidence="8">NTE family protein RssA</fullName>
    </submittedName>
</protein>
<evidence type="ECO:0000256" key="1">
    <source>
        <dbReference type="ARBA" id="ARBA00006636"/>
    </source>
</evidence>
<dbReference type="InterPro" id="IPR016035">
    <property type="entry name" value="Acyl_Trfase/lysoPLipase"/>
</dbReference>
<dbReference type="SMART" id="SM00100">
    <property type="entry name" value="cNMP"/>
    <property type="match status" value="1"/>
</dbReference>